<dbReference type="InterPro" id="IPR050577">
    <property type="entry name" value="MAPR/NEUFC/NENF-like"/>
</dbReference>
<dbReference type="Gene3D" id="3.10.120.10">
    <property type="entry name" value="Cytochrome b5-like heme/steroid binding domain"/>
    <property type="match status" value="1"/>
</dbReference>
<gene>
    <name evidence="3" type="ORF">HK103_000324</name>
</gene>
<keyword evidence="4" id="KW-1185">Reference proteome</keyword>
<dbReference type="Proteomes" id="UP001210925">
    <property type="component" value="Unassembled WGS sequence"/>
</dbReference>
<dbReference type="PANTHER" id="PTHR10281:SF76">
    <property type="entry name" value="CALCUTTA CUP-RELATED"/>
    <property type="match status" value="1"/>
</dbReference>
<proteinExistence type="inferred from homology"/>
<evidence type="ECO:0000313" key="4">
    <source>
        <dbReference type="Proteomes" id="UP001210925"/>
    </source>
</evidence>
<comment type="similarity">
    <text evidence="1">Belongs to the cytochrome b5 family. MAPR subfamily.</text>
</comment>
<dbReference type="SMART" id="SM01117">
    <property type="entry name" value="Cyt-b5"/>
    <property type="match status" value="1"/>
</dbReference>
<comment type="caution">
    <text evidence="3">The sequence shown here is derived from an EMBL/GenBank/DDBJ whole genome shotgun (WGS) entry which is preliminary data.</text>
</comment>
<dbReference type="PANTHER" id="PTHR10281">
    <property type="entry name" value="MEMBRANE-ASSOCIATED PROGESTERONE RECEPTOR COMPONENT-RELATED"/>
    <property type="match status" value="1"/>
</dbReference>
<sequence length="91" mass="10104">MTTERTFTPEELAKYNGLDLNLPVYLAIKVFDVSSARQDYYNEGKGYAVFAGKDASNALGKSSVKPEDCYADYSKLTEEEVTLFDVDESIG</sequence>
<name>A0AAD5UC28_9FUNG</name>
<reference evidence="3" key="1">
    <citation type="submission" date="2020-05" db="EMBL/GenBank/DDBJ databases">
        <title>Phylogenomic resolution of chytrid fungi.</title>
        <authorList>
            <person name="Stajich J.E."/>
            <person name="Amses K."/>
            <person name="Simmons R."/>
            <person name="Seto K."/>
            <person name="Myers J."/>
            <person name="Bonds A."/>
            <person name="Quandt C.A."/>
            <person name="Barry K."/>
            <person name="Liu P."/>
            <person name="Grigoriev I."/>
            <person name="Longcore J.E."/>
            <person name="James T.Y."/>
        </authorList>
    </citation>
    <scope>NUCLEOTIDE SEQUENCE</scope>
    <source>
        <strain evidence="3">PLAUS21</strain>
    </source>
</reference>
<dbReference type="GO" id="GO:0016020">
    <property type="term" value="C:membrane"/>
    <property type="evidence" value="ECO:0007669"/>
    <property type="project" value="TreeGrafter"/>
</dbReference>
<evidence type="ECO:0000313" key="3">
    <source>
        <dbReference type="EMBL" id="KAJ3253800.1"/>
    </source>
</evidence>
<evidence type="ECO:0000259" key="2">
    <source>
        <dbReference type="SMART" id="SM01117"/>
    </source>
</evidence>
<organism evidence="3 4">
    <name type="scientific">Boothiomyces macroporosus</name>
    <dbReference type="NCBI Taxonomy" id="261099"/>
    <lineage>
        <taxon>Eukaryota</taxon>
        <taxon>Fungi</taxon>
        <taxon>Fungi incertae sedis</taxon>
        <taxon>Chytridiomycota</taxon>
        <taxon>Chytridiomycota incertae sedis</taxon>
        <taxon>Chytridiomycetes</taxon>
        <taxon>Rhizophydiales</taxon>
        <taxon>Terramycetaceae</taxon>
        <taxon>Boothiomyces</taxon>
    </lineage>
</organism>
<accession>A0AAD5UC28</accession>
<dbReference type="InterPro" id="IPR001199">
    <property type="entry name" value="Cyt_B5-like_heme/steroid-bd"/>
</dbReference>
<dbReference type="EMBL" id="JADGKB010000100">
    <property type="protein sequence ID" value="KAJ3253800.1"/>
    <property type="molecule type" value="Genomic_DNA"/>
</dbReference>
<dbReference type="GO" id="GO:0012505">
    <property type="term" value="C:endomembrane system"/>
    <property type="evidence" value="ECO:0007669"/>
    <property type="project" value="TreeGrafter"/>
</dbReference>
<protein>
    <recommendedName>
        <fullName evidence="2">Cytochrome b5 heme-binding domain-containing protein</fullName>
    </recommendedName>
</protein>
<dbReference type="AlphaFoldDB" id="A0AAD5UC28"/>
<dbReference type="InterPro" id="IPR036400">
    <property type="entry name" value="Cyt_B5-like_heme/steroid_sf"/>
</dbReference>
<evidence type="ECO:0000256" key="1">
    <source>
        <dbReference type="ARBA" id="ARBA00038357"/>
    </source>
</evidence>
<dbReference type="SUPFAM" id="SSF55856">
    <property type="entry name" value="Cytochrome b5-like heme/steroid binding domain"/>
    <property type="match status" value="1"/>
</dbReference>
<feature type="domain" description="Cytochrome b5 heme-binding" evidence="2">
    <location>
        <begin position="7"/>
        <end position="85"/>
    </location>
</feature>